<evidence type="ECO:0000313" key="13">
    <source>
        <dbReference type="Proteomes" id="UP000663852"/>
    </source>
</evidence>
<dbReference type="PROSITE" id="PS50068">
    <property type="entry name" value="LDLRA_2"/>
    <property type="match status" value="1"/>
</dbReference>
<feature type="domain" description="G-protein coupled receptors family 1 profile" evidence="9">
    <location>
        <begin position="1264"/>
        <end position="1524"/>
    </location>
</feature>
<keyword evidence="5 6" id="KW-1015">Disulfide bond</keyword>
<dbReference type="EMBL" id="CAJNOJ010000494">
    <property type="protein sequence ID" value="CAF1467622.1"/>
    <property type="molecule type" value="Genomic_DNA"/>
</dbReference>
<keyword evidence="3 7" id="KW-1133">Transmembrane helix</keyword>
<gene>
    <name evidence="11" type="ORF">EDS130_LOCUS40574</name>
    <name evidence="10" type="ORF">XAT740_LOCUS6041</name>
</gene>
<keyword evidence="4 7" id="KW-0472">Membrane</keyword>
<feature type="domain" description="EGF-like" evidence="8">
    <location>
        <begin position="971"/>
        <end position="1016"/>
    </location>
</feature>
<organism evidence="11 13">
    <name type="scientific">Adineta ricciae</name>
    <name type="common">Rotifer</name>
    <dbReference type="NCBI Taxonomy" id="249248"/>
    <lineage>
        <taxon>Eukaryota</taxon>
        <taxon>Metazoa</taxon>
        <taxon>Spiralia</taxon>
        <taxon>Gnathifera</taxon>
        <taxon>Rotifera</taxon>
        <taxon>Eurotatoria</taxon>
        <taxon>Bdelloidea</taxon>
        <taxon>Adinetida</taxon>
        <taxon>Adinetidae</taxon>
        <taxon>Adineta</taxon>
    </lineage>
</organism>
<dbReference type="SUPFAM" id="SSF57196">
    <property type="entry name" value="EGF/Laminin"/>
    <property type="match status" value="1"/>
</dbReference>
<feature type="disulfide bond" evidence="6">
    <location>
        <begin position="898"/>
        <end position="908"/>
    </location>
</feature>
<name>A0A815QTS8_ADIRI</name>
<dbReference type="InterPro" id="IPR000742">
    <property type="entry name" value="EGF"/>
</dbReference>
<dbReference type="SMART" id="SM00181">
    <property type="entry name" value="EGF"/>
    <property type="match status" value="3"/>
</dbReference>
<dbReference type="Proteomes" id="UP000663828">
    <property type="component" value="Unassembled WGS sequence"/>
</dbReference>
<keyword evidence="12" id="KW-1185">Reference proteome</keyword>
<evidence type="ECO:0000256" key="4">
    <source>
        <dbReference type="ARBA" id="ARBA00023136"/>
    </source>
</evidence>
<comment type="caution">
    <text evidence="6">Lacks conserved residue(s) required for the propagation of feature annotation.</text>
</comment>
<dbReference type="SMART" id="SM00192">
    <property type="entry name" value="LDLa"/>
    <property type="match status" value="5"/>
</dbReference>
<evidence type="ECO:0000256" key="3">
    <source>
        <dbReference type="ARBA" id="ARBA00022989"/>
    </source>
</evidence>
<feature type="transmembrane region" description="Helical" evidence="7">
    <location>
        <begin position="1504"/>
        <end position="1526"/>
    </location>
</feature>
<dbReference type="GO" id="GO:0016020">
    <property type="term" value="C:membrane"/>
    <property type="evidence" value="ECO:0007669"/>
    <property type="project" value="UniProtKB-SubCell"/>
</dbReference>
<proteinExistence type="predicted"/>
<evidence type="ECO:0000259" key="9">
    <source>
        <dbReference type="PROSITE" id="PS50262"/>
    </source>
</evidence>
<sequence>MYDLTSGIVSEHDCLYIAASSYRSETDFNQIIPYCLSEWPSQWHIEENKLDQKLTFSYLRQHNITSQQLYVWSAPIDIIERYQRYLSQSDSSLESQVFYNCTSPTFGPFCQYSLDIHGIRHSSLHEIIYDFYQEGYNPETLTCYTHLKCDRGSVIACLDWTEICDGYIDCLNGGVDEEDCWQIGMNECRNDEYRCYNGQCIHMIFAHDGRDTYECLDASDEYSDTSMTQLWSSVEPTLSKEDAQCSTRNALFSISLTSSCVEKRHILLKKIIFSDIPKSLSELCWLAFKCEIGILNQIDLICNQLCSNRTCKQIINETCPDVFFIPNRTFIFGHIFFGYQKSNIINTNYQYQPQYICYDDRLCNGFYINASLLQFNGTICRRPEDFPVELPLIGNTDWIDTYLKFIYQSLFQCNTVIHHHVTPCNSPDMYKCQNSSKCISRHQLCDYVNDCDYKDDERCLLINGTCSTLESYNLFKCTMINRCISPKKVGNQFCDCELDEYNICADEYELSIFAQIRNYISFPTICDGFTELAPVLIDGRNETDETECDYWQCNNTYTRCNGFWNCFDGADEVDCDSSSLLQCSQHEHICVSPITYQLMCLPLAQANDGKIDCVGATDEPRLCRASNHQFKDENFYCRNTTNQTCTTFNDICYRDETCIHGSNVLLCNHTRNITKSHPICHKSHASNHTNVQRFLCQRPRDNMKEVIIYFSMDQMMSPIENLILNYQEIPFVSISPEILHEQRCHRGLPLRVWLNKNENFTIAKCLCPPSFYGDKCQYQNQRIGLTLIFQTFSNSRQVLFAIAILLIDNSDERIIHSHQQLLYRYTHHCETKFNFYLVYSTRPKLSTRNYSIHIDIYEKLSFIYRGSLLIPIEYSFLPVYRVSMQITIPRSERIIDTCTDQQCIHGRCIQYFNDENHRSFCQCNRGWSGKFCTIRHICTCADDSLCIGISANNRSICICPLNKWGSQCFLHSELCQKGKNNVCQNGGQCVLINENLIANKQFICICPKGFSGRTCEIIDNKLIITFHKDIILSSTLLFHFIRVHRNAPPENGSTFKTVSFNERSFTVYWSHDFHIVFVEFLHNQFYLVVKQQKHNQSSVLTRLIYPSDRCAHISEIFNETILNLHLLRRIKYYHLPCQKRSLLLKCFYDNTHFCLCDDFNDHHRLANCFEFNYEIQHDCFGQNSCENEGKCLQDRLRCPKTSICICPKCFYGTQCQFSSILFGLSLDAILGYSIQPHVKIEHQPSTVQISAALTIIITVLGFTNGILSLITFTSKETQKIGSGLYLLVLSILTLFTMIIFTVKFSILFIAQQTYMTNRLFLSSQCIAIDFLLRIGIHMDQWLNACVAMERTMTTIQESRFKREKSKQMAKYMIGSLFLLVISTTIHDPFYRRLIDDSNDENEKHRIWCVVTYPTNVRMYSSMINIFHFITPFLINLFSTMIMIRILVRRRARLRPHETYQRLLSEQFRQHLHLLLAPLLLIILAIPRLIISFVWGCMESNNDSWIYLIGYFISFIPPIITFIVFVLPSNLYKREFYKHIQHYRLKIRNRIQPIV</sequence>
<feature type="disulfide bond" evidence="6">
    <location>
        <begin position="923"/>
        <end position="932"/>
    </location>
</feature>
<dbReference type="Pfam" id="PF00008">
    <property type="entry name" value="EGF"/>
    <property type="match status" value="1"/>
</dbReference>
<dbReference type="EMBL" id="CAJNOR010000270">
    <property type="protein sequence ID" value="CAF0862040.1"/>
    <property type="molecule type" value="Genomic_DNA"/>
</dbReference>
<dbReference type="PROSITE" id="PS50262">
    <property type="entry name" value="G_PROTEIN_RECEP_F1_2"/>
    <property type="match status" value="1"/>
</dbReference>
<dbReference type="CDD" id="cd00054">
    <property type="entry name" value="EGF_CA"/>
    <property type="match status" value="1"/>
</dbReference>
<dbReference type="PROSITE" id="PS01186">
    <property type="entry name" value="EGF_2"/>
    <property type="match status" value="2"/>
</dbReference>
<comment type="subcellular location">
    <subcellularLocation>
        <location evidence="1">Membrane</location>
    </subcellularLocation>
</comment>
<feature type="disulfide bond" evidence="6">
    <location>
        <begin position="1006"/>
        <end position="1015"/>
    </location>
</feature>
<dbReference type="InterPro" id="IPR002172">
    <property type="entry name" value="LDrepeatLR_classA_rpt"/>
</dbReference>
<dbReference type="InterPro" id="IPR017452">
    <property type="entry name" value="GPCR_Rhodpsn_7TM"/>
</dbReference>
<dbReference type="PROSITE" id="PS01209">
    <property type="entry name" value="LDLRA_1"/>
    <property type="match status" value="1"/>
</dbReference>
<feature type="transmembrane region" description="Helical" evidence="7">
    <location>
        <begin position="1217"/>
        <end position="1234"/>
    </location>
</feature>
<dbReference type="PANTHER" id="PTHR24033:SF151">
    <property type="entry name" value="NOTCH 2"/>
    <property type="match status" value="1"/>
</dbReference>
<keyword evidence="6" id="KW-0245">EGF-like domain</keyword>
<feature type="domain" description="EGF-like" evidence="8">
    <location>
        <begin position="894"/>
        <end position="933"/>
    </location>
</feature>
<evidence type="ECO:0000256" key="1">
    <source>
        <dbReference type="ARBA" id="ARBA00004370"/>
    </source>
</evidence>
<dbReference type="Proteomes" id="UP000663852">
    <property type="component" value="Unassembled WGS sequence"/>
</dbReference>
<dbReference type="OrthoDB" id="10266706at2759"/>
<protein>
    <submittedName>
        <fullName evidence="11">Uncharacterized protein</fullName>
    </submittedName>
</protein>
<feature type="transmembrane region" description="Helical" evidence="7">
    <location>
        <begin position="1246"/>
        <end position="1272"/>
    </location>
</feature>
<feature type="transmembrane region" description="Helical" evidence="7">
    <location>
        <begin position="1284"/>
        <end position="1310"/>
    </location>
</feature>
<evidence type="ECO:0000256" key="7">
    <source>
        <dbReference type="SAM" id="Phobius"/>
    </source>
</evidence>
<dbReference type="Gene3D" id="1.20.1070.10">
    <property type="entry name" value="Rhodopsin 7-helix transmembrane proteins"/>
    <property type="match status" value="1"/>
</dbReference>
<dbReference type="PROSITE" id="PS00022">
    <property type="entry name" value="EGF_1"/>
    <property type="match status" value="3"/>
</dbReference>
<dbReference type="CDD" id="cd00112">
    <property type="entry name" value="LDLa"/>
    <property type="match status" value="2"/>
</dbReference>
<evidence type="ECO:0000313" key="11">
    <source>
        <dbReference type="EMBL" id="CAF1467622.1"/>
    </source>
</evidence>
<feature type="transmembrane region" description="Helical" evidence="7">
    <location>
        <begin position="1471"/>
        <end position="1492"/>
    </location>
</feature>
<accession>A0A815QTS8</accession>
<dbReference type="InterPro" id="IPR051830">
    <property type="entry name" value="NOTCH_homolog"/>
</dbReference>
<comment type="caution">
    <text evidence="11">The sequence shown here is derived from an EMBL/GenBank/DDBJ whole genome shotgun (WGS) entry which is preliminary data.</text>
</comment>
<reference evidence="11" key="1">
    <citation type="submission" date="2021-02" db="EMBL/GenBank/DDBJ databases">
        <authorList>
            <person name="Nowell W R."/>
        </authorList>
    </citation>
    <scope>NUCLEOTIDE SEQUENCE</scope>
</reference>
<dbReference type="InterPro" id="IPR023415">
    <property type="entry name" value="LDLR_class-A_CS"/>
</dbReference>
<keyword evidence="2 7" id="KW-0812">Transmembrane</keyword>
<evidence type="ECO:0000256" key="5">
    <source>
        <dbReference type="ARBA" id="ARBA00023157"/>
    </source>
</evidence>
<dbReference type="Gene3D" id="4.10.400.10">
    <property type="entry name" value="Low-density Lipoprotein Receptor"/>
    <property type="match status" value="2"/>
</dbReference>
<dbReference type="InterPro" id="IPR036055">
    <property type="entry name" value="LDL_receptor-like_sf"/>
</dbReference>
<dbReference type="PROSITE" id="PS50026">
    <property type="entry name" value="EGF_3"/>
    <property type="match status" value="2"/>
</dbReference>
<dbReference type="PANTHER" id="PTHR24033">
    <property type="entry name" value="EGF-LIKE DOMAIN-CONTAINING PROTEIN"/>
    <property type="match status" value="1"/>
</dbReference>
<feature type="transmembrane region" description="Helical" evidence="7">
    <location>
        <begin position="1425"/>
        <end position="1447"/>
    </location>
</feature>
<evidence type="ECO:0000313" key="12">
    <source>
        <dbReference type="Proteomes" id="UP000663828"/>
    </source>
</evidence>
<dbReference type="SUPFAM" id="SSF81321">
    <property type="entry name" value="Family A G protein-coupled receptor-like"/>
    <property type="match status" value="1"/>
</dbReference>
<evidence type="ECO:0000256" key="6">
    <source>
        <dbReference type="PROSITE-ProRule" id="PRU00076"/>
    </source>
</evidence>
<dbReference type="Gene3D" id="2.10.25.10">
    <property type="entry name" value="Laminin"/>
    <property type="match status" value="2"/>
</dbReference>
<evidence type="ECO:0000313" key="10">
    <source>
        <dbReference type="EMBL" id="CAF0862040.1"/>
    </source>
</evidence>
<feature type="transmembrane region" description="Helical" evidence="7">
    <location>
        <begin position="1368"/>
        <end position="1386"/>
    </location>
</feature>
<dbReference type="PRINTS" id="PR00261">
    <property type="entry name" value="LDLRECEPTOR"/>
</dbReference>
<evidence type="ECO:0000259" key="8">
    <source>
        <dbReference type="PROSITE" id="PS50026"/>
    </source>
</evidence>
<evidence type="ECO:0000256" key="2">
    <source>
        <dbReference type="ARBA" id="ARBA00022692"/>
    </source>
</evidence>
<dbReference type="SUPFAM" id="SSF57424">
    <property type="entry name" value="LDL receptor-like module"/>
    <property type="match status" value="2"/>
</dbReference>